<dbReference type="InterPro" id="IPR036819">
    <property type="entry name" value="Subtilisin_inhibitor-like_sf"/>
</dbReference>
<dbReference type="Proteomes" id="UP001595923">
    <property type="component" value="Unassembled WGS sequence"/>
</dbReference>
<dbReference type="Gene3D" id="3.30.350.10">
    <property type="entry name" value="Subtilisin inhibitor-like"/>
    <property type="match status" value="1"/>
</dbReference>
<gene>
    <name evidence="1" type="ORF">ACFO4E_02465</name>
</gene>
<accession>A0ABV9DP82</accession>
<comment type="caution">
    <text evidence="1">The sequence shown here is derived from an EMBL/GenBank/DDBJ whole genome shotgun (WGS) entry which is preliminary data.</text>
</comment>
<dbReference type="RefSeq" id="WP_378571108.1">
    <property type="nucleotide sequence ID" value="NZ_JBHSFQ010000002.1"/>
</dbReference>
<dbReference type="SUPFAM" id="SSF55399">
    <property type="entry name" value="Subtilisin inhibitor"/>
    <property type="match status" value="1"/>
</dbReference>
<reference evidence="2" key="1">
    <citation type="journal article" date="2019" name="Int. J. Syst. Evol. Microbiol.">
        <title>The Global Catalogue of Microorganisms (GCM) 10K type strain sequencing project: providing services to taxonomists for standard genome sequencing and annotation.</title>
        <authorList>
            <consortium name="The Broad Institute Genomics Platform"/>
            <consortium name="The Broad Institute Genome Sequencing Center for Infectious Disease"/>
            <person name="Wu L."/>
            <person name="Ma J."/>
        </authorList>
    </citation>
    <scope>NUCLEOTIDE SEQUENCE [LARGE SCALE GENOMIC DNA]</scope>
    <source>
        <strain evidence="2">XZYJ18</strain>
    </source>
</reference>
<name>A0ABV9DP82_9ACTN</name>
<evidence type="ECO:0008006" key="3">
    <source>
        <dbReference type="Google" id="ProtNLM"/>
    </source>
</evidence>
<sequence length="173" mass="17973">MFKLNPRRGLPGAIGTAVLGSLCLGGALAYAFAVGGALMAQQNEPPAETSVGSVSELNAIPDAPVGQLQISVVDRGRAYVQNLTCTGVPESDPAACAQMAQVQLELAEDGGDADAPFAEVPEGAVCTDEEYGPQEAVVTGDWMGEEIDTEITRIGSCEEARWQRLLPVTDPLA</sequence>
<proteinExistence type="predicted"/>
<dbReference type="EMBL" id="JBHSFQ010000002">
    <property type="protein sequence ID" value="MFC4560714.1"/>
    <property type="molecule type" value="Genomic_DNA"/>
</dbReference>
<keyword evidence="2" id="KW-1185">Reference proteome</keyword>
<evidence type="ECO:0000313" key="1">
    <source>
        <dbReference type="EMBL" id="MFC4560714.1"/>
    </source>
</evidence>
<evidence type="ECO:0000313" key="2">
    <source>
        <dbReference type="Proteomes" id="UP001595923"/>
    </source>
</evidence>
<organism evidence="1 2">
    <name type="scientific">Nocardiopsis mangrovi</name>
    <dbReference type="NCBI Taxonomy" id="1179818"/>
    <lineage>
        <taxon>Bacteria</taxon>
        <taxon>Bacillati</taxon>
        <taxon>Actinomycetota</taxon>
        <taxon>Actinomycetes</taxon>
        <taxon>Streptosporangiales</taxon>
        <taxon>Nocardiopsidaceae</taxon>
        <taxon>Nocardiopsis</taxon>
    </lineage>
</organism>
<protein>
    <recommendedName>
        <fullName evidence="3">Subtilisin inhibitor domain-containing protein</fullName>
    </recommendedName>
</protein>